<feature type="domain" description="Bacterial Ig-like" evidence="3">
    <location>
        <begin position="970"/>
        <end position="1065"/>
    </location>
</feature>
<dbReference type="InterPro" id="IPR041498">
    <property type="entry name" value="Big_6"/>
</dbReference>
<feature type="compositionally biased region" description="Polar residues" evidence="1">
    <location>
        <begin position="450"/>
        <end position="460"/>
    </location>
</feature>
<feature type="domain" description="Bacterial Ig-like" evidence="3">
    <location>
        <begin position="3364"/>
        <end position="3460"/>
    </location>
</feature>
<feature type="domain" description="Bacterial Ig-like" evidence="3">
    <location>
        <begin position="1076"/>
        <end position="1170"/>
    </location>
</feature>
<dbReference type="eggNOG" id="COG2373">
    <property type="taxonomic scope" value="Bacteria"/>
</dbReference>
<feature type="domain" description="Bacterial Ig-like" evidence="3">
    <location>
        <begin position="5236"/>
        <end position="5333"/>
    </location>
</feature>
<feature type="domain" description="Bacterial Ig-like" evidence="3">
    <location>
        <begin position="4196"/>
        <end position="4293"/>
    </location>
</feature>
<feature type="domain" description="Bacterial Ig-like" evidence="3">
    <location>
        <begin position="5548"/>
        <end position="5641"/>
    </location>
</feature>
<feature type="domain" description="Bacterial Ig-like" evidence="3">
    <location>
        <begin position="3260"/>
        <end position="3354"/>
    </location>
</feature>
<feature type="domain" description="Bacterial Ig-like" evidence="3">
    <location>
        <begin position="3988"/>
        <end position="4081"/>
    </location>
</feature>
<feature type="domain" description="Bacterial Ig" evidence="2">
    <location>
        <begin position="6518"/>
        <end position="6592"/>
    </location>
</feature>
<feature type="domain" description="Bacterial Ig-like" evidence="3">
    <location>
        <begin position="4924"/>
        <end position="5020"/>
    </location>
</feature>
<feature type="region of interest" description="Disordered" evidence="1">
    <location>
        <begin position="147"/>
        <end position="172"/>
    </location>
</feature>
<feature type="domain" description="Bacterial Ig-like" evidence="3">
    <location>
        <begin position="1593"/>
        <end position="1684"/>
    </location>
</feature>
<feature type="domain" description="Bacterial Ig-like" evidence="3">
    <location>
        <begin position="3468"/>
        <end position="3561"/>
    </location>
</feature>
<dbReference type="Proteomes" id="UP000000491">
    <property type="component" value="Chromosome"/>
</dbReference>
<feature type="domain" description="Bacterial Ig-like" evidence="3">
    <location>
        <begin position="2220"/>
        <end position="2314"/>
    </location>
</feature>
<feature type="domain" description="Bacterial Ig-like" evidence="3">
    <location>
        <begin position="2324"/>
        <end position="2420"/>
    </location>
</feature>
<feature type="domain" description="Bacterial Ig-like" evidence="3">
    <location>
        <begin position="4508"/>
        <end position="4601"/>
    </location>
</feature>
<feature type="domain" description="Bacterial Ig-like" evidence="3">
    <location>
        <begin position="5860"/>
        <end position="5952"/>
    </location>
</feature>
<feature type="domain" description="Bacterial Ig-like" evidence="3">
    <location>
        <begin position="2844"/>
        <end position="2940"/>
    </location>
</feature>
<feature type="domain" description="Bacterial Ig-like" evidence="3">
    <location>
        <begin position="346"/>
        <end position="442"/>
    </location>
</feature>
<feature type="domain" description="Bacterial Ig-like" evidence="3">
    <location>
        <begin position="453"/>
        <end position="547"/>
    </location>
</feature>
<feature type="region of interest" description="Disordered" evidence="1">
    <location>
        <begin position="640"/>
        <end position="677"/>
    </location>
</feature>
<evidence type="ECO:0000259" key="3">
    <source>
        <dbReference type="Pfam" id="PF19078"/>
    </source>
</evidence>
<organism evidence="5 6">
    <name type="scientific">Zymomonas mobilis subsp. pomaceae (strain ATCC 29192 / DSM 22645 / JCM 10191 / CCUG 17912 / NBRC 13757 / NCIMB 11200 / NRRL B-4491 / Barker I)</name>
    <dbReference type="NCBI Taxonomy" id="579138"/>
    <lineage>
        <taxon>Bacteria</taxon>
        <taxon>Pseudomonadati</taxon>
        <taxon>Pseudomonadota</taxon>
        <taxon>Alphaproteobacteria</taxon>
        <taxon>Sphingomonadales</taxon>
        <taxon>Zymomonadaceae</taxon>
        <taxon>Zymomonas</taxon>
    </lineage>
</organism>
<feature type="region of interest" description="Disordered" evidence="1">
    <location>
        <begin position="1265"/>
        <end position="1298"/>
    </location>
</feature>
<dbReference type="NCBIfam" id="NF033677">
    <property type="entry name" value="biofilm_BapA_N"/>
    <property type="match status" value="1"/>
</dbReference>
<feature type="domain" description="Bacterial Ig-like" evidence="3">
    <location>
        <begin position="2948"/>
        <end position="3041"/>
    </location>
</feature>
<dbReference type="RefSeq" id="WP_013934215.1">
    <property type="nucleotide sequence ID" value="NC_015709.1"/>
</dbReference>
<feature type="domain" description="Bacterial Ig-like" evidence="3">
    <location>
        <begin position="2532"/>
        <end position="2627"/>
    </location>
</feature>
<dbReference type="InterPro" id="IPR011049">
    <property type="entry name" value="Serralysin-like_metalloprot_C"/>
</dbReference>
<dbReference type="InterPro" id="IPR044048">
    <property type="entry name" value="Big_12"/>
</dbReference>
<feature type="domain" description="Bacterial Ig-like" evidence="3">
    <location>
        <begin position="661"/>
        <end position="755"/>
    </location>
</feature>
<feature type="domain" description="Bacterial Ig-like" evidence="3">
    <location>
        <begin position="1284"/>
        <end position="1378"/>
    </location>
</feature>
<feature type="region of interest" description="Disordered" evidence="1">
    <location>
        <begin position="3965"/>
        <end position="3998"/>
    </location>
</feature>
<feature type="compositionally biased region" description="Polar residues" evidence="1">
    <location>
        <begin position="1489"/>
        <end position="1499"/>
    </location>
</feature>
<feature type="domain" description="Bacterial Ig-like" evidence="3">
    <location>
        <begin position="5132"/>
        <end position="5227"/>
    </location>
</feature>
<feature type="domain" description="Bacterial Ig" evidence="2">
    <location>
        <begin position="6362"/>
        <end position="6431"/>
    </location>
</feature>
<dbReference type="PANTHER" id="PTHR34677">
    <property type="match status" value="1"/>
</dbReference>
<feature type="compositionally biased region" description="Polar residues" evidence="1">
    <location>
        <begin position="1281"/>
        <end position="1291"/>
    </location>
</feature>
<feature type="region of interest" description="Disordered" evidence="1">
    <location>
        <begin position="1055"/>
        <end position="1092"/>
    </location>
</feature>
<feature type="domain" description="Bacterial Ig-like" evidence="3">
    <location>
        <begin position="4716"/>
        <end position="4813"/>
    </location>
</feature>
<gene>
    <name evidence="5" type="ordered locus">Zymop_0920</name>
</gene>
<feature type="domain" description="Bacterial Ig-like" evidence="3">
    <location>
        <begin position="5958"/>
        <end position="6051"/>
    </location>
</feature>
<feature type="domain" description="Bacterial Ig-like" evidence="3">
    <location>
        <begin position="5340"/>
        <end position="5434"/>
    </location>
</feature>
<dbReference type="EMBL" id="CP002865">
    <property type="protein sequence ID" value="AEI37819.1"/>
    <property type="molecule type" value="Genomic_DNA"/>
</dbReference>
<dbReference type="Pfam" id="PF22783">
    <property type="entry name" value="BapA_N"/>
    <property type="match status" value="1"/>
</dbReference>
<feature type="domain" description="Biofilm-associated protein BapA-like prefix-like" evidence="4">
    <location>
        <begin position="3"/>
        <end position="124"/>
    </location>
</feature>
<protein>
    <submittedName>
        <fullName evidence="5">Type 1 secretion target domain protein</fullName>
    </submittedName>
</protein>
<feature type="domain" description="Bacterial Ig-like" evidence="3">
    <location>
        <begin position="554"/>
        <end position="650"/>
    </location>
</feature>
<evidence type="ECO:0000313" key="6">
    <source>
        <dbReference type="Proteomes" id="UP000000491"/>
    </source>
</evidence>
<proteinExistence type="predicted"/>
<feature type="domain" description="Bacterial Ig-like" evidence="3">
    <location>
        <begin position="4820"/>
        <end position="4914"/>
    </location>
</feature>
<feature type="domain" description="Bacterial Ig-like" evidence="3">
    <location>
        <begin position="2636"/>
        <end position="2733"/>
    </location>
</feature>
<dbReference type="InterPro" id="IPR013783">
    <property type="entry name" value="Ig-like_fold"/>
</dbReference>
<feature type="domain" description="Bacterial Ig-like" evidence="3">
    <location>
        <begin position="3052"/>
        <end position="3147"/>
    </location>
</feature>
<dbReference type="InterPro" id="IPR028994">
    <property type="entry name" value="Integrin_alpha_N"/>
</dbReference>
<reference evidence="5 6" key="1">
    <citation type="journal article" date="2011" name="J. Bacteriol.">
        <title>Genome sequence of the ethanol-producing Zymomonas mobilis subsp. pomaceae lectotype strain ATCC 29192.</title>
        <authorList>
            <person name="Kouvelis V.N."/>
            <person name="Davenport K.W."/>
            <person name="Brettin T.S."/>
            <person name="Bruce D."/>
            <person name="Detter C."/>
            <person name="Han C.S."/>
            <person name="Nolan M."/>
            <person name="Tapia R."/>
            <person name="Damoulaki A."/>
            <person name="Kyrpides N.C."/>
            <person name="Typas M.A."/>
            <person name="Pappas K.M."/>
        </authorList>
    </citation>
    <scope>NUCLEOTIDE SEQUENCE [LARGE SCALE GENOMIC DNA]</scope>
    <source>
        <strain evidence="6">ATCC 29192 / DSM 22645 / JCM 10191 / CCUG 17912 / NBRC 13757 / NCIMB 11200 / NRRL B-4491 / Barker I</strain>
    </source>
</reference>
<feature type="domain" description="Bacterial Ig-like" evidence="3">
    <location>
        <begin position="2428"/>
        <end position="2521"/>
    </location>
</feature>
<dbReference type="Pfam" id="PF19078">
    <property type="entry name" value="Big_12"/>
    <property type="match status" value="57"/>
</dbReference>
<feature type="domain" description="Bacterial Ig-like" evidence="3">
    <location>
        <begin position="246"/>
        <end position="342"/>
    </location>
</feature>
<dbReference type="PATRIC" id="fig|579138.3.peg.969"/>
<feature type="region of interest" description="Disordered" evidence="1">
    <location>
        <begin position="3446"/>
        <end position="3467"/>
    </location>
</feature>
<name>F8ESP4_ZYMMT</name>
<dbReference type="HOGENOM" id="CLU_222809_0_0_5"/>
<feature type="domain" description="Bacterial Ig-like" evidence="3">
    <location>
        <begin position="2740"/>
        <end position="2834"/>
    </location>
</feature>
<evidence type="ECO:0000313" key="5">
    <source>
        <dbReference type="EMBL" id="AEI37819.1"/>
    </source>
</evidence>
<evidence type="ECO:0000259" key="4">
    <source>
        <dbReference type="Pfam" id="PF22783"/>
    </source>
</evidence>
<feature type="domain" description="Bacterial Ig-like" evidence="3">
    <location>
        <begin position="2116"/>
        <end position="2213"/>
    </location>
</feature>
<feature type="domain" description="Bacterial Ig-like" evidence="3">
    <location>
        <begin position="1804"/>
        <end position="1900"/>
    </location>
</feature>
<sequence>MVSNLTITKKRGNHKAFETEENHISLQQPSVVQLKAYRSQLHALVRQGDNLIVQMNDGQQLQFDNFFVEDSKHVHSDLILKDEDQKEAWWHAETPDAAHPTLEGPDIGYSQVDTIKPLLIYHDNGLLVPLLAGLLAAGAGGGAAAALTGGHSHKDDNSTLNDPSVSSITTNPVTGDVSVQGIAQLGSSVDITFPDGTTSKVVADSKTGIYRATSSTPQESGHIKIVDSDSENPNISSRIVNEDYSTSAPSVAISNNSEAATAHGAVIYTFILSEAAKDFNADSVHVTGGTKGDLVQDSTNPLIYHMVVTPDANNMGTLSVSIPAGSIHDLAGDPSSTDVNNTISYDTILSTIAITSDADGTTATGPVTYSFTVSEPLDGFTADDVMVSGGTKGDLVQDANNPLVYHMVITPDADKGGSLVATIPAGAVHDRAGNPISADSSASVPYDTTPAGNPSVTVTSSHDDMTDATDQPVTYSFTLSEPVSDFTADDVTVSGGTKGDLVQDATNPLVYHMVVTPDANSTGALSATVLAGSLHDMAGNPSSTIEDPHQVNFDTQPLTVAITSDADGKTATGPVTYSFTVSEPLDGFTADDVMVSGGTKGDLVQDSTNPLVYHMVITPDADKGGSLVATIPAGAVHDRAGNPISADSSASVPYDTTPAGNPSVTVTSSHDDMTDATDQPVTYSFTLSEPVSDFTADDVTVSGGTKGDLVQDATNPLVYHMVVTPDANSTGVLSATVLAGSLHDMAGNPSSTIEDPHQVNFDTQPLTVAITNDADGKTATGPVTYSFTVSEPLDGFTADDVMVSGGTKGDLVQDSTNPLVYHMVITPDADKGGSLVATIPAGAVHDRAGNPISADSSASVPYDTTPAGNPSVTVTSSHDDMTDATDQPVTYSFTLSEPVSDFTADDVTVSGGTKGDLVQDATNPLVYHMVVTPDANSTGALSATVLAGSLHDMAGNSSSTIEDPHQVNFDTQPLTVAITNDADGTATGPVTYSFTASEPLDGFTADDVMVSGGTKGDLVQDANNPLVYHMVITPDADKGGSLVATIPAGAVHDRAGNPISADSSASVPYDTTPAGNPSVTVTSSHDDMTDATDQPVTYSFTLSEPVSDFTADDVTVSGGTKGDLVQDATNPLVYHMVVTPDANSTGALSATVLAGSLHDMAGNPSSTIEDPHQVNFDTQPLTVAITSDADGKTATGPVTYSFTASEPLDGFTVDDVMVSGGTKGDLVQDSTNPLVYHMVVTPDADKGGSLVATIPAGAVHDRAGNPISADSSASVPYDTTPAGNPSVTVTSSHDDMTDATDQPVTYSFTLSEPVSDFTADDVTVSGGTKGDLVQDATNPLVYHMVVTPDANSTGALSATVLAGSLHDMAGNPSSTIEDPHQVNFDTQPLTVAITSDADGKTATGPVTYSFTASEPLDGFTVDDVMVSGGTKGDLVQDSTNPLVYHMVVTPDADKGGSLVATIPAGAVHDRAGNPISADSSASVPYDTTPAGNPSVTVTSSHDDMTDATDQPVTYSFTLSEPVSDFTADDVTVSGGTKGDLVQDATNPLVYHMVVTPDANSTGALSATVLAGSLHDMAGNPSSTIEDPHQVNFDTQPLTVAITSDADGKTATSPVLYTFTLSKISNNFTADDVTVNGGTKGNLVQDANNPLVYTMRVTPDEDKGGQLIASVAAGAFQDNAGNSTVSDISDIVSYDTTPSGAPSIKITDDSDGKTATGPVTYSFTASEPLNSFTADNVTVSGGTKGNLVQDPDNPLVYHMTVTPDAGIGGTLTVTVPASAIQDKANNPSTSDVTDTVAYDATPAGNPVITVTSDADGTTATGPVTYSFTASEPLNGFTADDVTVSGGTKGDLVQDSTNPLVYHMIVTPNAGVGGNLIVTVPAGAVQDEANNPSASDTQDRVAYDTTPAGNPVITVTSDADGTTATGPVTYTFTLSEPVNDFTSDDVMVMGGSKGELVQDSTNPLVYRMVITPTADKGGSLTATVPAGLVHDLANNPTEAEAKDKVAYDTTPAGAPTVAITSNSEGETATGPITYSFTLSEPVAAFTANDITVSGGSKGDLVQDSSNPLVYTMVVTPTTDKGGQVTATISAGTIQDMAGNASTTDATNTVTYDTTPAGAPTVAISSDYDGTTATGPFTYSFTLSEPVKSFTTDNVKVAGGTKSDLVQDSSNPLVYHMTVTPSKGVGGQLSATVAAGAIQDMAGNPSTTDVTDTVTYDTTPADSPTITITSDSDGKTATGPVTYSFTASEPLNSFTADNVTVSGGTKGNLVQDPDNPLVYHMTVTPDVGIGGTLTVTVPASAIQDKANNPSTSDVTDTVAYDATPVGNPVITVTSDADGTTATGPVTYSFTASEPLNGFTADDVTVSGGTKGDLVQDSTNPLVYHMTVTPNAGVGGNLIVTVPAGAVQDEANNPSASDTQDRVAYDTTPAGNPVITVTSDADGTTATGPVTYTFTLSEPVNDFTSDDVMVMGGSKGELVQDSTNPLVYRMVITPTADKGGSLTATVPAGLVHDLANNPTEAEAKDKVAYDTTPAGAPTVAITSNSEGETATGPITYSFTLSEPVAAFTANDITVSGGSKGDLVQDSSNPLVYTMVVTPTTDKGGQVTATISAGTIQDMAGNASTTDATNTVTYDTTPAGAPTVAISSDYDGTTATGPFTYSFTLSEPVKSFTTDNVKVAGGTKSDLVQDSSNPLVYHMTVTPSKGVGGQLSATVAAGAIQDMAGNPSTTDVTDTVTYDTTPAGSPTITITSDSDGKTATGPVTYSFTASEPLNSFTADNVTVSGGTKGNLVQDPDNPLVYHMTVTPDAGIGGTLTVTVPASAIQDKANNPSTSDVTDTVAYDATPAGNPVITVTSDADGTTATGPVTYSFTASEPLNGFTADDVTVSGGTKGDLVQDSTNPLVYHMIVTPNAGVGGNLIVTVPAGAVQDEANNPSASDAQDRVAYDTTPAGNPVITVTSDADGTTATGPVTYTFTLSEPVNDFTSDDVMVMGGSKGELVQDSTNPLVYRMVITPTADKGGSLTATVPAGLVHDLANNPTEAEAKDKVAYDTTPAGAPTVAITSNSEGETATGPITYSFTLSEPVAAFTANDITVSGGSKGDLVQDSSNPLVYTMVVTPTTDKGGQVTATISAGTIQDMAGNASTTDATNTVTYDTTPAGAPTVAISSDYDGTTATGPFTYSFTLSEPVKSFTTDNVKVAGGTKSDLVQDSSNPLVYHMTVTPSKGVGGQLSATVAAGAIQDMAGNPSTTDVTDTVTYDTTPADSPTITITSDSDGKTATGPVTYSFTASEPLNSFTADNVTVSGGTKGNLVQDPDNPLVYHMTVTPDAGIGGTLTVTMPAGVIQDKANNPSTSDVTDTVAYDATPAGNPVITVTSDADGTTATGPVTYSFTASEPLNGFTADDVTVSGGTKGDLVQDSTNPLVYHMIVTPNAGVGGNLIVTVPAGAVQDEANNPSASDTQDRVAYDTTPAGNPVITVTSDADGTTATGPVTYTFTLSEPVNDFTSDDVMVMGGSKGELVQDSTNPLVYRMVITPTADKGGSLTATVPAGLVHDLANNPTEAEAKDKVAYDTTPAGAPTVAITSNSEGETATGPITYSFTLSEPVAAFTANDITVSGGSKGDLVQDSSNPLVYTMVVTPTTDKGGQVTATISAGTIQDMAGNASTTDATNTVTYDTTPAGAPTVAISSDYDGTTATGPFTYSFTLSEPVKSFTTDNVKVAGGTKSDLVQDSSNPLVYHMTVTPSKGVGGQLSATVAAGAIQDMAGNPSTTDVTDTVTYDTTPAGSPTITITSDSDGKTATGPVTYSFTASEPLNSFTADNVTVSGGTKGNLVQDPDNPLVYHMTVTPDAGIGGTLTVTVPASAIQDKANNPSTSDVTDTVAYDATPAGNPVITVTSDADGTTATGPVTYSFTASEPLNGFTADDVTVSGGTKGDLVQDSTNPLVYHMTVTPNAGVGGNLIVTVPAGAVQDEANNPSASDTKDRVAYDTTPAGNPVITVTSDADGTTATGPVTYTFTLSEPVNDFTSDDVMVMGGSKGELVQDSTNPLVYRMVITPTADKGGSLTATVPAGLVHDLANNPTEAEAKDKVAYDTTPAGAPTVAITSNSEGETATGPITYSFTLSEPVAAFTANDITVSGGSKGDLVQDSSNPLVYTMVVTPTTDKGGQVTATISAGTIQDMAGNASTTDATNTVTYDTTPAGAPTVAISSDYDGTTATGPFTYSFTLSEPVKSFTTDNVKVAGGTKSDLVQDSSNPLVYHMTVTPSKGVGGQLSATVAAGAIQDMAGNPSTTDVTDTVTYDTTPAGSPTITITSDSDGKTATGPVTYSFTASEPLNSFTADNVTVSGGTKGNLVQDPDNPLVYHMTVTPDVGIGGTLTVTVPASAIQDKANNPSTSDVTDTVAYDATPVGNPVITVTSDADGTTATGPVTYSFTASEPLNGFTADDVTVSGGTKGDLVQDSTNPLVYHMTVTPNAGVGGNLIVTVPAGAVQDEANNPSASDTQDRVAYDTTPAGNPVITVTSDADGTTATGPVTYTFTLSEPVNDFTSDDVMVMGGSKGELVQDSTNPLVYRMVITPTADKGGSLTATVPAGLVHDLANNPTEAEAKDKVAYDTTPAGAPTVAITSNSEGETATGPITYSFTLSEPVAAFTANDITVSGGSKGDLVQDSSNPLVYTMVVTPTTDKGGQVTATISAGTIQDMAGNASTTDATNTVTYDTTPAGAPTVAISSDYDGTTATGPFTYSFTLSEPVKSFTTDNVKVAGGTKSDLVQDSSNPLVYHMTVTPSKGVGGQLSATVAAGAIQDMAGNPSTTDVTDTVTYDTTPAGSPTITITSDSDGKTATGPVTYSFTASEPLNSFTADNVTVSGGTKGNLVQDPDNPLVYHMTVTPDAGIGGTLTVTVPASAIQDKANNPSTSDVTDTVAYDATPAGNPVITVTSDADGTTATGPVTYSFTASEPLNGFTADDVTVSGGTKGDLVQDSTNPLVYHMIVTPNAGVGGNLIVTVPAGAVQDEANNPSASDAQDRVAYDTTPAGNPVITVTSDADGTTATGPVTYTFTLSEPVNDFTSDDVMVMGGSKGELVQDSTNPLVYRMVITPTADKGGSLTATVPAGLVHDLANNPTEAEAKDKVAYDTTPAGAPTVAITSNSEGETATGPITYSFTLSEPVAAFTANDITVSGGSKGDLVQDSSNPLVYTMVVTPTTDKGGQVTATISAGTIQDMAGNASTTDATNTVTYDTTPAGAPTVAISSDYDGTTATGPFTYSFTLSEPVKSFTTDNVKVAGGTKSDLVQDSSNPLVYHMTVTPSKGVGGQLSATVAAGAIQDMAGNPSTTDVTDTVTYDTTPAGSPTITITSDSDGKTATGPVTYSFTASEPLNSFTADNVTVSGGTKGNLVQDPDNPLVYHMTVTPDAGIGGTLTVTVPASAIQDKANNPSTSDVTDTVAYDATPAGNPVITVTSDADGTTATGPVTYSFTASEPLNGFTADDVTVSGGTKGDLVQDSTNPLVYHMIVTPNAGVGGNLIVTVPAGVVQDEANNPSASDTQDRVAYDTTPAGNPVITVTSDADGTTATGPVTYTFTLSEPVNDFTSDDVMVMGGSKGELVQDSTNPLVYRMVITPTADKGGSLTATVPAGLVHDLANNPTEAEAKDKVAYDTTPAGAPTVAITSNSEGETATGPITYSFTLSEPVAAFTANDITVSGGSKGDLVQDSSNPLVYTMVVTPTTDKGGQVTATISAGTIQDMAGNASTTDATNTVTYDTTPAGAPTVAISSDYDGTTATGPFTYSFTLSEPVKSFTTDNVKVAGGTKSDLVQDSSNLLVYHMTVTPSKGVGGQLSATVAAGAIQDMAGNPSTTDVTDTVTYDTTPAGSPTITITSDHNSSVTNDPVTYSFTLSEPVSDFTADDVVVSGGTKGNLVQDSTNPLIYHMTVTPLANQNGTITATIAAGAIHDMAGNASTTEVTASNIFDTAAPTVTVTSNSDAVTANGPVTYTFTASEPLEIFTADKIKVSGGTKGELVQDSTNPLVYTMVVTPDASSEGNLTVSIPAGAVQDVAGNPTAAASGDTVAYDTIIPAIVITSDSDGSVASGAVNYTFTASEALNNFTDDDVTVTGGTKGNLVQDSSDPLIYHMTVTPDSDTQGSMTVTVPAGKVADTGGNTTAVDSSDSVSYNTLPPTANITSDHVGVTATGDIIYTASFNWFVSDFTVKNLEVTNGTIRSITEVSNGIFGLAGNSYQIVVTPESDNAGTTTLSISPGITGLLGTLSGSVDFDTRQLSLQDYTDTGLSSSDHISQDNTYTLSLDNAAKGSTPTYQLSTDNGVTWTNTTAAQNAVPDGHYLYRSVTEGIDGTLISNNSIAITVDTTKPDLISVNPTNGQTVSGVGEAGATINILSNDKATVLGTTTADSSNHWSISGLNIANNTPIKVTATDVAGNVSSAVTTRVDATPPAVTVNASNGDTLSGTSEAGSVIKVDVNGDGTPDYTQTVGVDGQWLIRPDTALANGTAISVTSTDPVGNVSSAVSTTVDNVIPTVTLATTDNQTLTGTVNNSTVTSVTVTDQAGNIIGTADVTNGNYSLTLPSILPEGTSLTATATDAATNVGMSSPLNIVYDRDQDTSLSEHEASISRIDTDTLPTSAVSTTQDNDFTTRDTDLVVAGGSLLASGDILQISTDGSTWTDITSTIGTKGNWAWKDPATHNSSFTYYIRTVDSSGNVLYTATKDVTIDITAPITPKLTVVDGGLNVLNTEAGTVYAIIDDTNRDGVYEQGVDTVISTSDGTSGSVFFGKMYSLGVVQYDTAGNYSRLSSTLAYEIPPDTALNTAFQATVAPPQEARDTAGMSVGFDSSGNLTVLQRSSMITQTTATSYALTDVQQLPYFVRYQGQSSSDRSTINATTQVDYNRDGYSDVVASDYINANTLGIAVWTGSLSGYSLTRVGDSTNSVGGVMAYDKEGDGYVDFVLGNWGAADGSSNGVFVKNTQGVLSEDGNDGLAGLTNLQLEREVSGVDLKGDGNIDIAAHTISNSLSTNQYALALIQNNGGTLSLGQNIDNVFDTRGTALGTSGQAALPTMWNAQSMVWADFANNGQMDLYLSQGNNTPTGSTYDDSRVYMNNNGVLNATPTIIADDNIYGGAATAVDWNHDGKMDVIEIRTTVNTDVQNIPITLLTNNGLDANGNLNPFTATNMTTVAKANITGIAAVDVNWDGAVDLLYSTTSGSDTQADGTGTPIQANVYSIENTNTVDDGTSLHLKILDQNGINSYFGNTVQLFDSTGHLVSTQIINPQEGVWDNDSTAIVNFYNLDPTQHYSVALVRATDGQSNDIGGQSSYSGTGVASALDTIENIEQSWNNLTPGAANHGYVLEGDTTTTHTIGGTFTGTGYNDTFFAGPGNNTYIGGGGWGNDSSGDYAWMSAGGNNIVDYSSETAGITANMGNAVGIGDVSVNKSDGSNDTLKGIQGIIGTQYDDTFNNDGKGDYFVGGGGDDTYNLSKGGHDTLMYKLLSDSDNTGGNGSDTVNDFHLGNITTDANADVINIKDLLADYQGTANVYYDVTDNKYVLDKASSGLDQFVNVSVNNGNTTVSVDRDGTNGSHEMTSLVTLNNTQTDLATLIGNHQLIIA</sequence>
<feature type="domain" description="Bacterial Ig-like" evidence="3">
    <location>
        <begin position="1700"/>
        <end position="1794"/>
    </location>
</feature>
<feature type="compositionally biased region" description="Polar residues" evidence="1">
    <location>
        <begin position="658"/>
        <end position="668"/>
    </location>
</feature>
<feature type="domain" description="Bacterial Ig-like" evidence="3">
    <location>
        <begin position="5028"/>
        <end position="5121"/>
    </location>
</feature>
<feature type="region of interest" description="Disordered" evidence="1">
    <location>
        <begin position="1886"/>
        <end position="1907"/>
    </location>
</feature>
<dbReference type="KEGG" id="zmp:Zymop_0920"/>
<feature type="domain" description="Bacterial Ig-like" evidence="3">
    <location>
        <begin position="3884"/>
        <end position="3979"/>
    </location>
</feature>
<dbReference type="SUPFAM" id="SSF69318">
    <property type="entry name" value="Integrin alpha N-terminal domain"/>
    <property type="match status" value="1"/>
</dbReference>
<feature type="domain" description="Bacterial Ig-like" evidence="3">
    <location>
        <begin position="1908"/>
        <end position="2001"/>
    </location>
</feature>
<feature type="domain" description="Bacterial Ig-like" evidence="3">
    <location>
        <begin position="4092"/>
        <end position="4187"/>
    </location>
</feature>
<feature type="domain" description="Bacterial Ig-like" evidence="3">
    <location>
        <begin position="6059"/>
        <end position="6160"/>
    </location>
</feature>
<feature type="domain" description="Bacterial Ig-like" evidence="3">
    <location>
        <begin position="1385"/>
        <end position="1481"/>
    </location>
</feature>
<feature type="domain" description="Bacterial Ig-like" evidence="3">
    <location>
        <begin position="4612"/>
        <end position="4707"/>
    </location>
</feature>
<dbReference type="SUPFAM" id="SSF51120">
    <property type="entry name" value="beta-Roll"/>
    <property type="match status" value="1"/>
</dbReference>
<feature type="compositionally biased region" description="Polar residues" evidence="1">
    <location>
        <begin position="866"/>
        <end position="876"/>
    </location>
</feature>
<dbReference type="InterPro" id="IPR048051">
    <property type="entry name" value="BapA-like_prefix-like"/>
</dbReference>
<feature type="domain" description="Bacterial Ig-like" evidence="3">
    <location>
        <begin position="3156"/>
        <end position="3253"/>
    </location>
</feature>
<feature type="domain" description="Bacterial Ig" evidence="2">
    <location>
        <begin position="6436"/>
        <end position="6514"/>
    </location>
</feature>
<feature type="domain" description="Bacterial Ig-like" evidence="3">
    <location>
        <begin position="3572"/>
        <end position="3667"/>
    </location>
</feature>
<feature type="domain" description="Bacterial Ig-like" evidence="3">
    <location>
        <begin position="5756"/>
        <end position="5853"/>
    </location>
</feature>
<feature type="compositionally biased region" description="Polar residues" evidence="1">
    <location>
        <begin position="1073"/>
        <end position="1083"/>
    </location>
</feature>
<feature type="domain" description="Bacterial Ig-like" evidence="3">
    <location>
        <begin position="762"/>
        <end position="858"/>
    </location>
</feature>
<feature type="region of interest" description="Disordered" evidence="1">
    <location>
        <begin position="4486"/>
        <end position="4507"/>
    </location>
</feature>
<dbReference type="Pfam" id="PF17936">
    <property type="entry name" value="Big_6"/>
    <property type="match status" value="3"/>
</dbReference>
<dbReference type="eggNOG" id="COG2931">
    <property type="taxonomic scope" value="Bacteria"/>
</dbReference>
<feature type="region of interest" description="Disordered" evidence="1">
    <location>
        <begin position="432"/>
        <end position="469"/>
    </location>
</feature>
<feature type="domain" description="Bacterial Ig-like" evidence="3">
    <location>
        <begin position="5652"/>
        <end position="5747"/>
    </location>
</feature>
<accession>F8ESP4</accession>
<feature type="domain" description="Bacterial Ig-like" evidence="3">
    <location>
        <begin position="3676"/>
        <end position="3773"/>
    </location>
</feature>
<feature type="region of interest" description="Disordered" evidence="1">
    <location>
        <begin position="2406"/>
        <end position="2427"/>
    </location>
</feature>
<dbReference type="eggNOG" id="COG2911">
    <property type="taxonomic scope" value="Bacteria"/>
</dbReference>
<feature type="domain" description="Bacterial Ig-like" evidence="3">
    <location>
        <begin position="1492"/>
        <end position="1586"/>
    </location>
</feature>
<feature type="domain" description="Bacterial Ig-like" evidence="3">
    <location>
        <begin position="4300"/>
        <end position="4394"/>
    </location>
</feature>
<feature type="region of interest" description="Disordered" evidence="1">
    <location>
        <begin position="5527"/>
        <end position="5547"/>
    </location>
</feature>
<feature type="compositionally biased region" description="Polar residues" evidence="1">
    <location>
        <begin position="158"/>
        <end position="172"/>
    </location>
</feature>
<feature type="domain" description="Bacterial Ig-like" evidence="3">
    <location>
        <begin position="5444"/>
        <end position="5540"/>
    </location>
</feature>
<feature type="domain" description="Bacterial Ig-like" evidence="3">
    <location>
        <begin position="2012"/>
        <end position="2107"/>
    </location>
</feature>
<dbReference type="Gene3D" id="2.60.40.10">
    <property type="entry name" value="Immunoglobulins"/>
    <property type="match status" value="3"/>
</dbReference>
<dbReference type="STRING" id="579138.Zymop_0920"/>
<dbReference type="PANTHER" id="PTHR34677:SF3">
    <property type="entry name" value="BACTERIAL IG-LIKE DOMAIN-CONTAINING PROTEIN"/>
    <property type="match status" value="1"/>
</dbReference>
<evidence type="ECO:0000259" key="2">
    <source>
        <dbReference type="Pfam" id="PF17936"/>
    </source>
</evidence>
<feature type="domain" description="Bacterial Ig-like" evidence="3">
    <location>
        <begin position="4404"/>
        <end position="4500"/>
    </location>
</feature>
<feature type="domain" description="Bacterial Ig-like" evidence="3">
    <location>
        <begin position="3780"/>
        <end position="3874"/>
    </location>
</feature>
<feature type="domain" description="Bacterial Ig-like" evidence="3">
    <location>
        <begin position="1177"/>
        <end position="1273"/>
    </location>
</feature>
<feature type="domain" description="Bacterial Ig-like" evidence="3">
    <location>
        <begin position="869"/>
        <end position="964"/>
    </location>
</feature>
<evidence type="ECO:0000256" key="1">
    <source>
        <dbReference type="SAM" id="MobiDB-lite"/>
    </source>
</evidence>
<feature type="region of interest" description="Disordered" evidence="1">
    <location>
        <begin position="848"/>
        <end position="885"/>
    </location>
</feature>
<feature type="region of interest" description="Disordered" evidence="1">
    <location>
        <begin position="1473"/>
        <end position="1506"/>
    </location>
</feature>